<comment type="subcellular location">
    <subcellularLocation>
        <location evidence="1">Cell membrane</location>
        <topology evidence="1">Multi-pass membrane protein</topology>
    </subcellularLocation>
</comment>
<evidence type="ECO:0000256" key="4">
    <source>
        <dbReference type="ARBA" id="ARBA00022989"/>
    </source>
</evidence>
<dbReference type="AlphaFoldDB" id="A0A6P0CE56"/>
<keyword evidence="9" id="KW-1185">Reference proteome</keyword>
<evidence type="ECO:0000256" key="5">
    <source>
        <dbReference type="ARBA" id="ARBA00023136"/>
    </source>
</evidence>
<dbReference type="PROSITE" id="PS50850">
    <property type="entry name" value="MFS"/>
    <property type="match status" value="1"/>
</dbReference>
<comment type="caution">
    <text evidence="8">The sequence shown here is derived from an EMBL/GenBank/DDBJ whole genome shotgun (WGS) entry which is preliminary data.</text>
</comment>
<dbReference type="Pfam" id="PF07690">
    <property type="entry name" value="MFS_1"/>
    <property type="match status" value="1"/>
</dbReference>
<dbReference type="PANTHER" id="PTHR43124">
    <property type="entry name" value="PURINE EFFLUX PUMP PBUE"/>
    <property type="match status" value="1"/>
</dbReference>
<feature type="transmembrane region" description="Helical" evidence="6">
    <location>
        <begin position="72"/>
        <end position="89"/>
    </location>
</feature>
<feature type="transmembrane region" description="Helical" evidence="6">
    <location>
        <begin position="161"/>
        <end position="180"/>
    </location>
</feature>
<proteinExistence type="predicted"/>
<sequence>MNAGILLLGLAYVLSQFYRAFLAVLSKILEQDIGATPDDLAFASGLWFLTFAACQIPIGAALDSIGPRRTAGWLLMIGGAGGAAVFALATSALHINIAMTLIGVGCAPVLMASYYIFARDYPPAQFAVLASVMVGLGSLGNLVASYPMALSAELLGWRNSLWALGALTAAVALGTLALVRDPLKVDGETRGSLAELFRIKALWFIFPLMGASYAFPGAARGLWIGPYLADVFATDTATIGQASLLMGLAMVLGALVYGPADRASPSRKWLIAGCTAMTLVAAVTLIALPAASYGLSVAALCAVGFFGATYPVIMAHGRSFLPPHLIGRGVTMLNLFSIGGVGVAQFLSGRIYRASLPAETVSGPYVAVFVLFTVALAMGFVIYLFSRDQAE</sequence>
<feature type="transmembrane region" description="Helical" evidence="6">
    <location>
        <begin position="269"/>
        <end position="287"/>
    </location>
</feature>
<protein>
    <submittedName>
        <fullName evidence="8">MFS transporter</fullName>
    </submittedName>
</protein>
<feature type="transmembrane region" description="Helical" evidence="6">
    <location>
        <begin position="366"/>
        <end position="385"/>
    </location>
</feature>
<dbReference type="InterPro" id="IPR020846">
    <property type="entry name" value="MFS_dom"/>
</dbReference>
<evidence type="ECO:0000313" key="8">
    <source>
        <dbReference type="EMBL" id="NEK22664.1"/>
    </source>
</evidence>
<evidence type="ECO:0000256" key="6">
    <source>
        <dbReference type="SAM" id="Phobius"/>
    </source>
</evidence>
<dbReference type="Proteomes" id="UP000468591">
    <property type="component" value="Unassembled WGS sequence"/>
</dbReference>
<dbReference type="SUPFAM" id="SSF103473">
    <property type="entry name" value="MFS general substrate transporter"/>
    <property type="match status" value="1"/>
</dbReference>
<name>A0A6P0CE56_9RHOB</name>
<evidence type="ECO:0000256" key="3">
    <source>
        <dbReference type="ARBA" id="ARBA00022692"/>
    </source>
</evidence>
<feature type="domain" description="Major facilitator superfamily (MFS) profile" evidence="7">
    <location>
        <begin position="4"/>
        <end position="391"/>
    </location>
</feature>
<evidence type="ECO:0000256" key="1">
    <source>
        <dbReference type="ARBA" id="ARBA00004651"/>
    </source>
</evidence>
<dbReference type="InterPro" id="IPR050189">
    <property type="entry name" value="MFS_Efflux_Transporters"/>
</dbReference>
<dbReference type="InterPro" id="IPR036259">
    <property type="entry name" value="MFS_trans_sf"/>
</dbReference>
<keyword evidence="3 6" id="KW-0812">Transmembrane</keyword>
<evidence type="ECO:0000259" key="7">
    <source>
        <dbReference type="PROSITE" id="PS50850"/>
    </source>
</evidence>
<dbReference type="InterPro" id="IPR011701">
    <property type="entry name" value="MFS"/>
</dbReference>
<keyword evidence="4 6" id="KW-1133">Transmembrane helix</keyword>
<dbReference type="Gene3D" id="1.20.1250.20">
    <property type="entry name" value="MFS general substrate transporter like domains"/>
    <property type="match status" value="2"/>
</dbReference>
<keyword evidence="5 6" id="KW-0472">Membrane</keyword>
<feature type="transmembrane region" description="Helical" evidence="6">
    <location>
        <begin position="239"/>
        <end position="257"/>
    </location>
</feature>
<feature type="transmembrane region" description="Helical" evidence="6">
    <location>
        <begin position="325"/>
        <end position="346"/>
    </location>
</feature>
<dbReference type="EMBL" id="JAABNT010000005">
    <property type="protein sequence ID" value="NEK22664.1"/>
    <property type="molecule type" value="Genomic_DNA"/>
</dbReference>
<gene>
    <name evidence="8" type="ORF">GV827_09625</name>
</gene>
<organism evidence="8 9">
    <name type="scientific">Sulfitobacter sediminilitoris</name>
    <dbReference type="NCBI Taxonomy" id="2698830"/>
    <lineage>
        <taxon>Bacteria</taxon>
        <taxon>Pseudomonadati</taxon>
        <taxon>Pseudomonadota</taxon>
        <taxon>Alphaproteobacteria</taxon>
        <taxon>Rhodobacterales</taxon>
        <taxon>Roseobacteraceae</taxon>
        <taxon>Sulfitobacter</taxon>
    </lineage>
</organism>
<dbReference type="RefSeq" id="WP_164353840.1">
    <property type="nucleotide sequence ID" value="NZ_JAABNT010000005.1"/>
</dbReference>
<accession>A0A6P0CE56</accession>
<dbReference type="GO" id="GO:0005886">
    <property type="term" value="C:plasma membrane"/>
    <property type="evidence" value="ECO:0007669"/>
    <property type="project" value="UniProtKB-SubCell"/>
</dbReference>
<dbReference type="GO" id="GO:0022857">
    <property type="term" value="F:transmembrane transporter activity"/>
    <property type="evidence" value="ECO:0007669"/>
    <property type="project" value="InterPro"/>
</dbReference>
<feature type="transmembrane region" description="Helical" evidence="6">
    <location>
        <begin position="95"/>
        <end position="117"/>
    </location>
</feature>
<keyword evidence="2" id="KW-1003">Cell membrane</keyword>
<feature type="transmembrane region" description="Helical" evidence="6">
    <location>
        <begin position="126"/>
        <end position="149"/>
    </location>
</feature>
<feature type="transmembrane region" description="Helical" evidence="6">
    <location>
        <begin position="46"/>
        <end position="65"/>
    </location>
</feature>
<feature type="transmembrane region" description="Helical" evidence="6">
    <location>
        <begin position="293"/>
        <end position="313"/>
    </location>
</feature>
<dbReference type="PANTHER" id="PTHR43124:SF3">
    <property type="entry name" value="CHLORAMPHENICOL EFFLUX PUMP RV0191"/>
    <property type="match status" value="1"/>
</dbReference>
<evidence type="ECO:0000256" key="2">
    <source>
        <dbReference type="ARBA" id="ARBA00022475"/>
    </source>
</evidence>
<evidence type="ECO:0000313" key="9">
    <source>
        <dbReference type="Proteomes" id="UP000468591"/>
    </source>
</evidence>
<reference evidence="8 9" key="1">
    <citation type="submission" date="2020-01" db="EMBL/GenBank/DDBJ databases">
        <title>Sulfitobacter sediminilitoris sp. nov., isolated from a tidal flat.</title>
        <authorList>
            <person name="Park S."/>
            <person name="Yoon J.-H."/>
        </authorList>
    </citation>
    <scope>NUCLEOTIDE SEQUENCE [LARGE SCALE GENOMIC DNA]</scope>
    <source>
        <strain evidence="8 9">JBTF-M27</strain>
    </source>
</reference>
<feature type="transmembrane region" description="Helical" evidence="6">
    <location>
        <begin position="201"/>
        <end position="219"/>
    </location>
</feature>